<protein>
    <submittedName>
        <fullName evidence="1">Uncharacterized protein</fullName>
    </submittedName>
</protein>
<accession>A0ACC6U855</accession>
<dbReference type="EMBL" id="JBFRCH010000024">
    <property type="protein sequence ID" value="MEX3935866.1"/>
    <property type="molecule type" value="Genomic_DNA"/>
</dbReference>
<keyword evidence="2" id="KW-1185">Reference proteome</keyword>
<dbReference type="Proteomes" id="UP001558850">
    <property type="component" value="Unassembled WGS sequence"/>
</dbReference>
<proteinExistence type="predicted"/>
<reference evidence="1" key="1">
    <citation type="submission" date="2024-07" db="EMBL/GenBank/DDBJ databases">
        <title>A survey of Mimosa microsymbionts across Brazilian biomes reveals a high diversity of Paraburkholderia nodulating endemic species, but also that Cupriavidus is common as a symbiont of widespread species.</title>
        <authorList>
            <person name="Rouws L."/>
            <person name="Barauna A."/>
            <person name="Beukes C."/>
            <person name="Rouws J.R.C."/>
            <person name="De Faria S.M."/>
            <person name="Gross E."/>
            <person name="Bueno Dos Reis Junior F."/>
            <person name="Simon M.F."/>
            <person name="Maluk M."/>
            <person name="Odee D.W."/>
            <person name="Kenicer G."/>
            <person name="Young J.P.W."/>
            <person name="Reis V.M."/>
            <person name="Zilli J."/>
            <person name="James E.K."/>
        </authorList>
    </citation>
    <scope>NUCLEOTIDE SEQUENCE</scope>
    <source>
        <strain evidence="1">EG181B</strain>
    </source>
</reference>
<sequence length="60" mass="6831">MSKNPPTLITFTPEELREHDLDVAMEAQQIVAGHLVHNFNDMKPAQMVRRRGKKGKMCSP</sequence>
<gene>
    <name evidence="1" type="ORF">AB4Y32_29430</name>
</gene>
<evidence type="ECO:0000313" key="1">
    <source>
        <dbReference type="EMBL" id="MEX3935866.1"/>
    </source>
</evidence>
<name>A0ACC6U855_9BURK</name>
<comment type="caution">
    <text evidence="1">The sequence shown here is derived from an EMBL/GenBank/DDBJ whole genome shotgun (WGS) entry which is preliminary data.</text>
</comment>
<evidence type="ECO:0000313" key="2">
    <source>
        <dbReference type="Proteomes" id="UP001558850"/>
    </source>
</evidence>
<organism evidence="1 2">
    <name type="scientific">Paraburkholderia phymatum</name>
    <dbReference type="NCBI Taxonomy" id="148447"/>
    <lineage>
        <taxon>Bacteria</taxon>
        <taxon>Pseudomonadati</taxon>
        <taxon>Pseudomonadota</taxon>
        <taxon>Betaproteobacteria</taxon>
        <taxon>Burkholderiales</taxon>
        <taxon>Burkholderiaceae</taxon>
        <taxon>Paraburkholderia</taxon>
    </lineage>
</organism>